<name>A0A645IAA2_9ZZZZ</name>
<accession>A0A645IAA2</accession>
<evidence type="ECO:0000256" key="1">
    <source>
        <dbReference type="SAM" id="Phobius"/>
    </source>
</evidence>
<dbReference type="EMBL" id="VSSQ01108809">
    <property type="protein sequence ID" value="MPN47369.1"/>
    <property type="molecule type" value="Genomic_DNA"/>
</dbReference>
<reference evidence="2" key="1">
    <citation type="submission" date="2019-08" db="EMBL/GenBank/DDBJ databases">
        <authorList>
            <person name="Kucharzyk K."/>
            <person name="Murdoch R.W."/>
            <person name="Higgins S."/>
            <person name="Loffler F."/>
        </authorList>
    </citation>
    <scope>NUCLEOTIDE SEQUENCE</scope>
</reference>
<proteinExistence type="predicted"/>
<evidence type="ECO:0000313" key="2">
    <source>
        <dbReference type="EMBL" id="MPN47369.1"/>
    </source>
</evidence>
<keyword evidence="1" id="KW-0472">Membrane</keyword>
<comment type="caution">
    <text evidence="2">The sequence shown here is derived from an EMBL/GenBank/DDBJ whole genome shotgun (WGS) entry which is preliminary data.</text>
</comment>
<keyword evidence="1" id="KW-0812">Transmembrane</keyword>
<organism evidence="2">
    <name type="scientific">bioreactor metagenome</name>
    <dbReference type="NCBI Taxonomy" id="1076179"/>
    <lineage>
        <taxon>unclassified sequences</taxon>
        <taxon>metagenomes</taxon>
        <taxon>ecological metagenomes</taxon>
    </lineage>
</organism>
<dbReference type="AlphaFoldDB" id="A0A645IAA2"/>
<sequence>MAGKQEILQHTEKVEIDEDRAVLQEERAMLQHFLKGSELVGQFGLQLFLAGFPLINAAAPELSLFMPQKR</sequence>
<gene>
    <name evidence="2" type="ORF">SDC9_194971</name>
</gene>
<keyword evidence="1" id="KW-1133">Transmembrane helix</keyword>
<feature type="transmembrane region" description="Helical" evidence="1">
    <location>
        <begin position="43"/>
        <end position="65"/>
    </location>
</feature>
<protein>
    <submittedName>
        <fullName evidence="2">Uncharacterized protein</fullName>
    </submittedName>
</protein>